<protein>
    <recommendedName>
        <fullName evidence="3">HTH cro/C1-type domain-containing protein</fullName>
    </recommendedName>
</protein>
<sequence length="252" mass="29301">MIGKRLKTARKQKELTQQEVAEIVHVSRATVSSWEVGRTYPGLDVLVELSELYELSLDTLLKEDMKMVEQVSKEVKQKRIYKRIVVGTGIILMLFLLINLWWYVMNYRQYNYVKENWREEGSSYVMQSDGIEYSTPKFDHAALFRNHYLKKETLPVWAVYVEDDSKDGEPSPNISLSAKGKINVLVPIGKVLGLVQVDSKMELMGDGEMPVYLDFIAHPEDLERINEYLDKNKSELELLHEHAAKQYELINR</sequence>
<name>A0A430AVR3_9ENTE</name>
<gene>
    <name evidence="4" type="ORF">CBF27_06885</name>
</gene>
<dbReference type="EMBL" id="NGKC01000006">
    <property type="protein sequence ID" value="RSU12143.1"/>
    <property type="molecule type" value="Genomic_DNA"/>
</dbReference>
<dbReference type="Pfam" id="PF01381">
    <property type="entry name" value="HTH_3"/>
    <property type="match status" value="1"/>
</dbReference>
<dbReference type="Gene3D" id="1.10.260.40">
    <property type="entry name" value="lambda repressor-like DNA-binding domains"/>
    <property type="match status" value="1"/>
</dbReference>
<keyword evidence="2" id="KW-1133">Transmembrane helix</keyword>
<evidence type="ECO:0000259" key="3">
    <source>
        <dbReference type="PROSITE" id="PS50943"/>
    </source>
</evidence>
<reference evidence="4 5" key="1">
    <citation type="submission" date="2017-05" db="EMBL/GenBank/DDBJ databases">
        <title>Vagococcus spp. assemblies.</title>
        <authorList>
            <person name="Gulvik C.A."/>
        </authorList>
    </citation>
    <scope>NUCLEOTIDE SEQUENCE [LARGE SCALE GENOMIC DNA]</scope>
    <source>
        <strain evidence="4 5">LMG 24798</strain>
    </source>
</reference>
<dbReference type="PANTHER" id="PTHR46558">
    <property type="entry name" value="TRACRIPTIONAL REGULATORY PROTEIN-RELATED-RELATED"/>
    <property type="match status" value="1"/>
</dbReference>
<feature type="transmembrane region" description="Helical" evidence="2">
    <location>
        <begin position="84"/>
        <end position="104"/>
    </location>
</feature>
<dbReference type="RefSeq" id="WP_126813591.1">
    <property type="nucleotide sequence ID" value="NZ_NGKC01000006.1"/>
</dbReference>
<keyword evidence="2" id="KW-0472">Membrane</keyword>
<organism evidence="4 5">
    <name type="scientific">Vagococcus acidifermentans</name>
    <dbReference type="NCBI Taxonomy" id="564710"/>
    <lineage>
        <taxon>Bacteria</taxon>
        <taxon>Bacillati</taxon>
        <taxon>Bacillota</taxon>
        <taxon>Bacilli</taxon>
        <taxon>Lactobacillales</taxon>
        <taxon>Enterococcaceae</taxon>
        <taxon>Vagococcus</taxon>
    </lineage>
</organism>
<dbReference type="AlphaFoldDB" id="A0A430AVR3"/>
<dbReference type="OrthoDB" id="9805856at2"/>
<keyword evidence="5" id="KW-1185">Reference proteome</keyword>
<dbReference type="SMART" id="SM00530">
    <property type="entry name" value="HTH_XRE"/>
    <property type="match status" value="1"/>
</dbReference>
<feature type="domain" description="HTH cro/C1-type" evidence="3">
    <location>
        <begin position="6"/>
        <end position="60"/>
    </location>
</feature>
<dbReference type="PROSITE" id="PS50943">
    <property type="entry name" value="HTH_CROC1"/>
    <property type="match status" value="1"/>
</dbReference>
<evidence type="ECO:0000256" key="1">
    <source>
        <dbReference type="ARBA" id="ARBA00023125"/>
    </source>
</evidence>
<accession>A0A430AVR3</accession>
<dbReference type="PANTHER" id="PTHR46558:SF4">
    <property type="entry name" value="DNA-BIDING PHAGE PROTEIN"/>
    <property type="match status" value="1"/>
</dbReference>
<dbReference type="InterPro" id="IPR010982">
    <property type="entry name" value="Lambda_DNA-bd_dom_sf"/>
</dbReference>
<dbReference type="InterPro" id="IPR001387">
    <property type="entry name" value="Cro/C1-type_HTH"/>
</dbReference>
<keyword evidence="1" id="KW-0238">DNA-binding</keyword>
<proteinExistence type="predicted"/>
<dbReference type="GO" id="GO:0003677">
    <property type="term" value="F:DNA binding"/>
    <property type="evidence" value="ECO:0007669"/>
    <property type="project" value="UniProtKB-KW"/>
</dbReference>
<evidence type="ECO:0000313" key="4">
    <source>
        <dbReference type="EMBL" id="RSU12143.1"/>
    </source>
</evidence>
<evidence type="ECO:0000256" key="2">
    <source>
        <dbReference type="SAM" id="Phobius"/>
    </source>
</evidence>
<dbReference type="SUPFAM" id="SSF47413">
    <property type="entry name" value="lambda repressor-like DNA-binding domains"/>
    <property type="match status" value="1"/>
</dbReference>
<keyword evidence="2" id="KW-0812">Transmembrane</keyword>
<dbReference type="CDD" id="cd00093">
    <property type="entry name" value="HTH_XRE"/>
    <property type="match status" value="1"/>
</dbReference>
<comment type="caution">
    <text evidence="4">The sequence shown here is derived from an EMBL/GenBank/DDBJ whole genome shotgun (WGS) entry which is preliminary data.</text>
</comment>
<dbReference type="Proteomes" id="UP000286773">
    <property type="component" value="Unassembled WGS sequence"/>
</dbReference>
<evidence type="ECO:0000313" key="5">
    <source>
        <dbReference type="Proteomes" id="UP000286773"/>
    </source>
</evidence>